<evidence type="ECO:0000313" key="2">
    <source>
        <dbReference type="EMBL" id="MDR7122674.1"/>
    </source>
</evidence>
<organism evidence="2 3">
    <name type="scientific">Rheinheimera soli</name>
    <dbReference type="NCBI Taxonomy" id="443616"/>
    <lineage>
        <taxon>Bacteria</taxon>
        <taxon>Pseudomonadati</taxon>
        <taxon>Pseudomonadota</taxon>
        <taxon>Gammaproteobacteria</taxon>
        <taxon>Chromatiales</taxon>
        <taxon>Chromatiaceae</taxon>
        <taxon>Rheinheimera</taxon>
    </lineage>
</organism>
<proteinExistence type="predicted"/>
<evidence type="ECO:0000313" key="3">
    <source>
        <dbReference type="Proteomes" id="UP001257909"/>
    </source>
</evidence>
<keyword evidence="1" id="KW-1133">Transmembrane helix</keyword>
<feature type="transmembrane region" description="Helical" evidence="1">
    <location>
        <begin position="12"/>
        <end position="30"/>
    </location>
</feature>
<accession>A0ABU1W3W7</accession>
<gene>
    <name evidence="2" type="ORF">J2W69_003651</name>
</gene>
<protein>
    <submittedName>
        <fullName evidence="2">Uncharacterized protein</fullName>
    </submittedName>
</protein>
<reference evidence="2 3" key="1">
    <citation type="submission" date="2023-07" db="EMBL/GenBank/DDBJ databases">
        <title>Sorghum-associated microbial communities from plants grown in Nebraska, USA.</title>
        <authorList>
            <person name="Schachtman D."/>
        </authorList>
    </citation>
    <scope>NUCLEOTIDE SEQUENCE [LARGE SCALE GENOMIC DNA]</scope>
    <source>
        <strain evidence="2 3">4138</strain>
    </source>
</reference>
<dbReference type="EMBL" id="JAVDWR010000020">
    <property type="protein sequence ID" value="MDR7122674.1"/>
    <property type="molecule type" value="Genomic_DNA"/>
</dbReference>
<comment type="caution">
    <text evidence="2">The sequence shown here is derived from an EMBL/GenBank/DDBJ whole genome shotgun (WGS) entry which is preliminary data.</text>
</comment>
<keyword evidence="1" id="KW-0812">Transmembrane</keyword>
<evidence type="ECO:0000256" key="1">
    <source>
        <dbReference type="SAM" id="Phobius"/>
    </source>
</evidence>
<name>A0ABU1W3W7_9GAMM</name>
<sequence length="43" mass="5167">MPLTQIFLHSQFLRCIFHIFLLFFPILFYVKHNSLQICTLIGL</sequence>
<keyword evidence="1" id="KW-0472">Membrane</keyword>
<keyword evidence="3" id="KW-1185">Reference proteome</keyword>
<dbReference type="Proteomes" id="UP001257909">
    <property type="component" value="Unassembled WGS sequence"/>
</dbReference>